<sequence>MPVVNVALYAGRTDEQKADLAKAITKAISETAGVPDSATTVIFQDVEKASWAVGGVMASEL</sequence>
<dbReference type="Pfam" id="PF01361">
    <property type="entry name" value="Tautomerase"/>
    <property type="match status" value="1"/>
</dbReference>
<evidence type="ECO:0000256" key="2">
    <source>
        <dbReference type="ARBA" id="ARBA00023235"/>
    </source>
</evidence>
<dbReference type="InterPro" id="IPR004370">
    <property type="entry name" value="4-OT-like_dom"/>
</dbReference>
<dbReference type="NCBIfam" id="NF002571">
    <property type="entry name" value="PRK02220.1"/>
    <property type="match status" value="1"/>
</dbReference>
<dbReference type="Gene3D" id="3.30.429.10">
    <property type="entry name" value="Macrophage Migration Inhibitory Factor"/>
    <property type="match status" value="1"/>
</dbReference>
<dbReference type="PANTHER" id="PTHR35530">
    <property type="entry name" value="TAUTOMERASE-RELATED"/>
    <property type="match status" value="1"/>
</dbReference>
<protein>
    <submittedName>
        <fullName evidence="5">4-oxalocrotonate tautomerase</fullName>
    </submittedName>
</protein>
<comment type="similarity">
    <text evidence="1">Belongs to the 4-oxalocrotonate tautomerase family.</text>
</comment>
<reference evidence="6 7" key="1">
    <citation type="submission" date="2019-11" db="EMBL/GenBank/DDBJ databases">
        <authorList>
            <person name="Cho J.-C."/>
        </authorList>
    </citation>
    <scope>NUCLEOTIDE SEQUENCE [LARGE SCALE GENOMIC DNA]</scope>
    <source>
        <strain evidence="5 6">JH1073</strain>
        <strain evidence="4 7">JH702</strain>
    </source>
</reference>
<keyword evidence="6" id="KW-1185">Reference proteome</keyword>
<feature type="domain" description="4-oxalocrotonate tautomerase-like" evidence="3">
    <location>
        <begin position="2"/>
        <end position="58"/>
    </location>
</feature>
<dbReference type="Proteomes" id="UP001219901">
    <property type="component" value="Chromosome"/>
</dbReference>
<evidence type="ECO:0000313" key="7">
    <source>
        <dbReference type="Proteomes" id="UP001321249"/>
    </source>
</evidence>
<dbReference type="RefSeq" id="WP_342823272.1">
    <property type="nucleotide sequence ID" value="NZ_CP046146.1"/>
</dbReference>
<dbReference type="GO" id="GO:0016853">
    <property type="term" value="F:isomerase activity"/>
    <property type="evidence" value="ECO:0007669"/>
    <property type="project" value="UniProtKB-KW"/>
</dbReference>
<reference evidence="6" key="3">
    <citation type="submission" date="2023-06" db="EMBL/GenBank/DDBJ databases">
        <title>Pangenomics reveal diversification of enzyme families and niche specialization in globally abundant SAR202 bacteria.</title>
        <authorList>
            <person name="Saw J.H.W."/>
        </authorList>
    </citation>
    <scope>NUCLEOTIDE SEQUENCE [LARGE SCALE GENOMIC DNA]</scope>
    <source>
        <strain evidence="6">JH1073</strain>
    </source>
</reference>
<evidence type="ECO:0000259" key="3">
    <source>
        <dbReference type="Pfam" id="PF01361"/>
    </source>
</evidence>
<evidence type="ECO:0000256" key="1">
    <source>
        <dbReference type="ARBA" id="ARBA00006723"/>
    </source>
</evidence>
<evidence type="ECO:0000313" key="4">
    <source>
        <dbReference type="EMBL" id="MDG0865755.1"/>
    </source>
</evidence>
<dbReference type="PANTHER" id="PTHR35530:SF1">
    <property type="entry name" value="2-HYDROXYMUCONATE TAUTOMERASE"/>
    <property type="match status" value="1"/>
</dbReference>
<dbReference type="Proteomes" id="UP001321249">
    <property type="component" value="Unassembled WGS sequence"/>
</dbReference>
<dbReference type="SUPFAM" id="SSF55331">
    <property type="entry name" value="Tautomerase/MIF"/>
    <property type="match status" value="1"/>
</dbReference>
<gene>
    <name evidence="4" type="ORF">GKO46_01530</name>
    <name evidence="5" type="ORF">GKO48_07695</name>
</gene>
<proteinExistence type="inferred from homology"/>
<organism evidence="5 6">
    <name type="scientific">Candidatus Lucifugimonas marina</name>
    <dbReference type="NCBI Taxonomy" id="3038979"/>
    <lineage>
        <taxon>Bacteria</taxon>
        <taxon>Bacillati</taxon>
        <taxon>Chloroflexota</taxon>
        <taxon>Dehalococcoidia</taxon>
        <taxon>SAR202 cluster</taxon>
        <taxon>Candidatus Lucifugimonadales</taxon>
        <taxon>Candidatus Lucifugimonadaceae</taxon>
        <taxon>Candidatus Lucifugimonas</taxon>
    </lineage>
</organism>
<reference evidence="5" key="2">
    <citation type="journal article" date="2023" name="Nat. Commun.">
        <title>Cultivation of marine bacteria of the SAR202 clade.</title>
        <authorList>
            <person name="Lim Y."/>
            <person name="Seo J.H."/>
            <person name="Giovannoni S.J."/>
            <person name="Kang I."/>
            <person name="Cho J.C."/>
        </authorList>
    </citation>
    <scope>NUCLEOTIDE SEQUENCE</scope>
    <source>
        <strain evidence="5">JH1073</strain>
    </source>
</reference>
<dbReference type="InterPro" id="IPR014347">
    <property type="entry name" value="Tautomerase/MIF_sf"/>
</dbReference>
<accession>A0AAJ5ZEI6</accession>
<evidence type="ECO:0000313" key="5">
    <source>
        <dbReference type="EMBL" id="WFG39505.1"/>
    </source>
</evidence>
<evidence type="ECO:0000313" key="6">
    <source>
        <dbReference type="Proteomes" id="UP001219901"/>
    </source>
</evidence>
<dbReference type="EMBL" id="WMBE01000001">
    <property type="protein sequence ID" value="MDG0865755.1"/>
    <property type="molecule type" value="Genomic_DNA"/>
</dbReference>
<keyword evidence="2" id="KW-0413">Isomerase</keyword>
<dbReference type="EMBL" id="CP046147">
    <property type="protein sequence ID" value="WFG39505.1"/>
    <property type="molecule type" value="Genomic_DNA"/>
</dbReference>
<dbReference type="AlphaFoldDB" id="A0AAJ5ZEI6"/>
<name>A0AAJ5ZEI6_9CHLR</name>